<feature type="repeat" description="WD" evidence="3">
    <location>
        <begin position="924"/>
        <end position="963"/>
    </location>
</feature>
<dbReference type="Gene3D" id="2.130.10.10">
    <property type="entry name" value="YVTN repeat-like/Quinoprotein amine dehydrogenase"/>
    <property type="match status" value="1"/>
</dbReference>
<dbReference type="PANTHER" id="PTHR22847">
    <property type="entry name" value="WD40 REPEAT PROTEIN"/>
    <property type="match status" value="1"/>
</dbReference>
<dbReference type="Proteomes" id="UP000827284">
    <property type="component" value="Unassembled WGS sequence"/>
</dbReference>
<feature type="repeat" description="WD" evidence="3">
    <location>
        <begin position="831"/>
        <end position="858"/>
    </location>
</feature>
<feature type="region of interest" description="Disordered" evidence="4">
    <location>
        <begin position="1"/>
        <end position="142"/>
    </location>
</feature>
<feature type="repeat" description="WD" evidence="3">
    <location>
        <begin position="1044"/>
        <end position="1083"/>
    </location>
</feature>
<dbReference type="InterPro" id="IPR001810">
    <property type="entry name" value="F-box_dom"/>
</dbReference>
<dbReference type="Gene3D" id="1.20.1280.50">
    <property type="match status" value="1"/>
</dbReference>
<feature type="compositionally biased region" description="Low complexity" evidence="4">
    <location>
        <begin position="1"/>
        <end position="29"/>
    </location>
</feature>
<dbReference type="PRINTS" id="PR00320">
    <property type="entry name" value="GPROTEINBRPT"/>
</dbReference>
<dbReference type="EMBL" id="BQFW01000002">
    <property type="protein sequence ID" value="GJJ69402.1"/>
    <property type="molecule type" value="Genomic_DNA"/>
</dbReference>
<dbReference type="PANTHER" id="PTHR22847:SF637">
    <property type="entry name" value="WD REPEAT DOMAIN 5B"/>
    <property type="match status" value="1"/>
</dbReference>
<dbReference type="PROSITE" id="PS50181">
    <property type="entry name" value="FBOX"/>
    <property type="match status" value="1"/>
</dbReference>
<feature type="region of interest" description="Disordered" evidence="4">
    <location>
        <begin position="627"/>
        <end position="684"/>
    </location>
</feature>
<feature type="compositionally biased region" description="Low complexity" evidence="4">
    <location>
        <begin position="653"/>
        <end position="684"/>
    </location>
</feature>
<dbReference type="InterPro" id="IPR015943">
    <property type="entry name" value="WD40/YVTN_repeat-like_dom_sf"/>
</dbReference>
<feature type="compositionally biased region" description="Polar residues" evidence="4">
    <location>
        <begin position="30"/>
        <end position="40"/>
    </location>
</feature>
<feature type="region of interest" description="Disordered" evidence="4">
    <location>
        <begin position="708"/>
        <end position="728"/>
    </location>
</feature>
<dbReference type="PROSITE" id="PS50294">
    <property type="entry name" value="WD_REPEATS_REGION"/>
    <property type="match status" value="4"/>
</dbReference>
<accession>A0A9P3H3J8</accession>
<feature type="repeat" description="WD" evidence="3">
    <location>
        <begin position="902"/>
        <end position="923"/>
    </location>
</feature>
<feature type="compositionally biased region" description="Low complexity" evidence="4">
    <location>
        <begin position="1155"/>
        <end position="1175"/>
    </location>
</feature>
<dbReference type="SUPFAM" id="SSF50978">
    <property type="entry name" value="WD40 repeat-like"/>
    <property type="match status" value="1"/>
</dbReference>
<evidence type="ECO:0000256" key="2">
    <source>
        <dbReference type="ARBA" id="ARBA00022737"/>
    </source>
</evidence>
<evidence type="ECO:0000256" key="1">
    <source>
        <dbReference type="ARBA" id="ARBA00022574"/>
    </source>
</evidence>
<dbReference type="InterPro" id="IPR036322">
    <property type="entry name" value="WD40_repeat_dom_sf"/>
</dbReference>
<feature type="repeat" description="WD" evidence="3">
    <location>
        <begin position="964"/>
        <end position="1003"/>
    </location>
</feature>
<dbReference type="CDD" id="cd00200">
    <property type="entry name" value="WD40"/>
    <property type="match status" value="1"/>
</dbReference>
<dbReference type="SMART" id="SM00256">
    <property type="entry name" value="FBOX"/>
    <property type="match status" value="1"/>
</dbReference>
<keyword evidence="1 3" id="KW-0853">WD repeat</keyword>
<protein>
    <submittedName>
        <fullName evidence="6">F-box and WD-40 domain protein CDC4</fullName>
    </submittedName>
</protein>
<feature type="compositionally biased region" description="Low complexity" evidence="4">
    <location>
        <begin position="104"/>
        <end position="139"/>
    </location>
</feature>
<feature type="repeat" description="WD" evidence="3">
    <location>
        <begin position="1004"/>
        <end position="1043"/>
    </location>
</feature>
<dbReference type="SUPFAM" id="SSF81383">
    <property type="entry name" value="F-box domain"/>
    <property type="match status" value="1"/>
</dbReference>
<feature type="region of interest" description="Disordered" evidence="4">
    <location>
        <begin position="1155"/>
        <end position="1200"/>
    </location>
</feature>
<dbReference type="OrthoDB" id="190105at2759"/>
<feature type="compositionally biased region" description="Low complexity" evidence="4">
    <location>
        <begin position="75"/>
        <end position="87"/>
    </location>
</feature>
<dbReference type="PROSITE" id="PS50082">
    <property type="entry name" value="WD_REPEATS_2"/>
    <property type="match status" value="6"/>
</dbReference>
<feature type="compositionally biased region" description="Low complexity" evidence="4">
    <location>
        <begin position="635"/>
        <end position="645"/>
    </location>
</feature>
<dbReference type="InterPro" id="IPR036047">
    <property type="entry name" value="F-box-like_dom_sf"/>
</dbReference>
<keyword evidence="2" id="KW-0677">Repeat</keyword>
<evidence type="ECO:0000313" key="7">
    <source>
        <dbReference type="Proteomes" id="UP000827284"/>
    </source>
</evidence>
<comment type="caution">
    <text evidence="6">The sequence shown here is derived from an EMBL/GenBank/DDBJ whole genome shotgun (WGS) entry which is preliminary data.</text>
</comment>
<feature type="region of interest" description="Disordered" evidence="4">
    <location>
        <begin position="193"/>
        <end position="228"/>
    </location>
</feature>
<dbReference type="Pfam" id="PF00400">
    <property type="entry name" value="WD40"/>
    <property type="match status" value="6"/>
</dbReference>
<feature type="compositionally biased region" description="Low complexity" evidence="4">
    <location>
        <begin position="380"/>
        <end position="407"/>
    </location>
</feature>
<feature type="compositionally biased region" description="Polar residues" evidence="4">
    <location>
        <begin position="206"/>
        <end position="224"/>
    </location>
</feature>
<feature type="compositionally biased region" description="Low complexity" evidence="4">
    <location>
        <begin position="496"/>
        <end position="505"/>
    </location>
</feature>
<organism evidence="6 7">
    <name type="scientific">Entomortierella parvispora</name>
    <dbReference type="NCBI Taxonomy" id="205924"/>
    <lineage>
        <taxon>Eukaryota</taxon>
        <taxon>Fungi</taxon>
        <taxon>Fungi incertae sedis</taxon>
        <taxon>Mucoromycota</taxon>
        <taxon>Mortierellomycotina</taxon>
        <taxon>Mortierellomycetes</taxon>
        <taxon>Mortierellales</taxon>
        <taxon>Mortierellaceae</taxon>
        <taxon>Entomortierella</taxon>
    </lineage>
</organism>
<dbReference type="PROSITE" id="PS00678">
    <property type="entry name" value="WD_REPEATS_1"/>
    <property type="match status" value="3"/>
</dbReference>
<dbReference type="AlphaFoldDB" id="A0A9P3H3J8"/>
<evidence type="ECO:0000256" key="3">
    <source>
        <dbReference type="PROSITE-ProRule" id="PRU00221"/>
    </source>
</evidence>
<feature type="region of interest" description="Disordered" evidence="4">
    <location>
        <begin position="547"/>
        <end position="586"/>
    </location>
</feature>
<evidence type="ECO:0000256" key="4">
    <source>
        <dbReference type="SAM" id="MobiDB-lite"/>
    </source>
</evidence>
<dbReference type="InterPro" id="IPR020472">
    <property type="entry name" value="WD40_PAC1"/>
</dbReference>
<feature type="compositionally biased region" description="Low complexity" evidence="4">
    <location>
        <begin position="41"/>
        <end position="55"/>
    </location>
</feature>
<feature type="compositionally biased region" description="Low complexity" evidence="4">
    <location>
        <begin position="1188"/>
        <end position="1198"/>
    </location>
</feature>
<feature type="domain" description="F-box" evidence="5">
    <location>
        <begin position="283"/>
        <end position="331"/>
    </location>
</feature>
<dbReference type="GO" id="GO:0048188">
    <property type="term" value="C:Set1C/COMPASS complex"/>
    <property type="evidence" value="ECO:0007669"/>
    <property type="project" value="TreeGrafter"/>
</dbReference>
<gene>
    <name evidence="6" type="ORF">EMPS_01748</name>
</gene>
<feature type="compositionally biased region" description="Low complexity" evidence="4">
    <location>
        <begin position="566"/>
        <end position="582"/>
    </location>
</feature>
<dbReference type="Pfam" id="PF12937">
    <property type="entry name" value="F-box-like"/>
    <property type="match status" value="1"/>
</dbReference>
<proteinExistence type="predicted"/>
<feature type="compositionally biased region" description="Low complexity" evidence="4">
    <location>
        <begin position="708"/>
        <end position="726"/>
    </location>
</feature>
<dbReference type="SMART" id="SM00320">
    <property type="entry name" value="WD40"/>
    <property type="match status" value="7"/>
</dbReference>
<dbReference type="InterPro" id="IPR001680">
    <property type="entry name" value="WD40_rpt"/>
</dbReference>
<dbReference type="GO" id="GO:0042393">
    <property type="term" value="F:histone binding"/>
    <property type="evidence" value="ECO:0007669"/>
    <property type="project" value="TreeGrafter"/>
</dbReference>
<name>A0A9P3H3J8_9FUNG</name>
<keyword evidence="7" id="KW-1185">Reference proteome</keyword>
<dbReference type="InterPro" id="IPR019775">
    <property type="entry name" value="WD40_repeat_CS"/>
</dbReference>
<evidence type="ECO:0000259" key="5">
    <source>
        <dbReference type="PROSITE" id="PS50181"/>
    </source>
</evidence>
<sequence>MEAASSSSRHASSSFYVSTSSSSSSSSSSRTPLSFDQDLNPSSPSPSSSSSSSPTYPSPAPSPRPGLRLSLNITSHSSSSVSSVVSSPRSFPPAHTLVPTRPRSPNTSHSSSSSSYFSKAPSNSSRSNSTSSSSSTPGRRVSRDLMDHDQTACCPHCLAPSMSSLPLQRPGSMVSTGLVSSFALPSPEDTIGTADGLDWSRPLSHSPRSTAISKTITDGKSSSPRAAPGSVIASQETVAFLLQAFQTLDPSTQLNLLSELVNNHCSTPQLTFLSNVIAPKLKRDFLKDLPLELAHLILSFVDDPRSLARVGQVSRFWHQLVETEDWVWRTQCIRMFGPTSCSSLPSPKAHLAPPRSYLYTTSPTSLDVVSNTLKALSRRSSSNNASSIGSSASNSASSSNASSTTTSPAWRAAKELPILNGSSRPASTASTSIATTSTAATLGTTITTTTLTTTTAGRVTGPGAGGAGVAVAPTLSSSNASTTTVLSSMLLANQGSLVSPSSSAHPLPPPQPSRGVVAASGAGMGIGLGAAGSGSGVGLSFGTMPLTSTLSTTRSNKRLSKHVEWSESSASAGSSNGPSSSHSHSETVGADMLVEANEQEARLFRGERDQFGRAGGQMDGLALALSPTRTNTTKSPGSGVSSSSSQLGERARSTATASAATSENRAMASNAPPTSGGLPTTPPLSNSAIAQSLLSLSTAGSALLASASTTPLSSSSSPVSAEPPTSLQIQTASATSTYKAYFKRRFMIDRNWISGDHSLISYTTPESGVVTSLQFDHHHIVVGCDNSRIQIFETTTGRLVRTLQGHLGGVWALEFMKGVVDVNAPYPSCGPGDKILVSGGCDREVRVWDMNTGVCRQVMSGHTGTIRCLKLHKLDRATAMSSFGSSSTHAQTNSMGTQYLAITGSRDATLRVWDIQTGQLKHLLQGHRSPVRCIEIHGDLLASGSYDCTARVWNLVTGECLLVLKGHFQQIYSIAFNEEYIITGSLDSTCRLWSPLTGACLATLQGHTQLVGQLQLSGNALMTGGGDGFMYLWDLKTFECQYRVQAHDLSVTSLCFDSKRIITGGNDGAVKLWDRPTGKFIRLLTKTDAVIWRVAICEERIVICMKKNGRTAMEVMCFDSEAPLLNSPDSSSSTLSLSMSSAGFGAGGGTVVVSSSSSSSSTSSTPSMYSSATSSIHQNLPLPPPLLPSQDDLTDPLPQWTLDSEGVSAFDRLEI</sequence>
<reference evidence="6" key="1">
    <citation type="submission" date="2021-11" db="EMBL/GenBank/DDBJ databases">
        <authorList>
            <person name="Herlambang A."/>
            <person name="Guo Y."/>
            <person name="Takashima Y."/>
            <person name="Nishizawa T."/>
        </authorList>
    </citation>
    <scope>NUCLEOTIDE SEQUENCE</scope>
    <source>
        <strain evidence="6">E1425</strain>
    </source>
</reference>
<evidence type="ECO:0000313" key="6">
    <source>
        <dbReference type="EMBL" id="GJJ69402.1"/>
    </source>
</evidence>
<feature type="region of interest" description="Disordered" evidence="4">
    <location>
        <begin position="380"/>
        <end position="408"/>
    </location>
</feature>
<dbReference type="SUPFAM" id="SSF69304">
    <property type="entry name" value="Tricorn protease N-terminal domain"/>
    <property type="match status" value="1"/>
</dbReference>
<reference evidence="6" key="2">
    <citation type="journal article" date="2022" name="Microbiol. Resour. Announc.">
        <title>Whole-Genome Sequence of Entomortierella parvispora E1425, a Mucoromycotan Fungus Associated with Burkholderiaceae-Related Endosymbiotic Bacteria.</title>
        <authorList>
            <person name="Herlambang A."/>
            <person name="Guo Y."/>
            <person name="Takashima Y."/>
            <person name="Narisawa K."/>
            <person name="Ohta H."/>
            <person name="Nishizawa T."/>
        </authorList>
    </citation>
    <scope>NUCLEOTIDE SEQUENCE</scope>
    <source>
        <strain evidence="6">E1425</strain>
    </source>
</reference>
<feature type="region of interest" description="Disordered" evidence="4">
    <location>
        <begin position="496"/>
        <end position="518"/>
    </location>
</feature>